<dbReference type="EMBL" id="JAAPAO010001266">
    <property type="protein sequence ID" value="KAF4650406.1"/>
    <property type="molecule type" value="Genomic_DNA"/>
</dbReference>
<name>A0A7J6KV89_PERCH</name>
<organism evidence="2 3">
    <name type="scientific">Perkinsus chesapeaki</name>
    <name type="common">Clam parasite</name>
    <name type="synonym">Perkinsus andrewsi</name>
    <dbReference type="NCBI Taxonomy" id="330153"/>
    <lineage>
        <taxon>Eukaryota</taxon>
        <taxon>Sar</taxon>
        <taxon>Alveolata</taxon>
        <taxon>Perkinsozoa</taxon>
        <taxon>Perkinsea</taxon>
        <taxon>Perkinsida</taxon>
        <taxon>Perkinsidae</taxon>
        <taxon>Perkinsus</taxon>
    </lineage>
</organism>
<feature type="non-terminal residue" evidence="2">
    <location>
        <position position="1"/>
    </location>
</feature>
<feature type="compositionally biased region" description="Basic residues" evidence="1">
    <location>
        <begin position="224"/>
        <end position="235"/>
    </location>
</feature>
<protein>
    <submittedName>
        <fullName evidence="2">Uncharacterized protein</fullName>
    </submittedName>
</protein>
<reference evidence="2 3" key="1">
    <citation type="submission" date="2020-04" db="EMBL/GenBank/DDBJ databases">
        <title>Perkinsus chesapeaki whole genome sequence.</title>
        <authorList>
            <person name="Bogema D.R."/>
        </authorList>
    </citation>
    <scope>NUCLEOTIDE SEQUENCE [LARGE SCALE GENOMIC DNA]</scope>
    <source>
        <strain evidence="2">ATCC PRA-425</strain>
    </source>
</reference>
<accession>A0A7J6KV89</accession>
<proteinExistence type="predicted"/>
<feature type="region of interest" description="Disordered" evidence="1">
    <location>
        <begin position="192"/>
        <end position="235"/>
    </location>
</feature>
<dbReference type="Proteomes" id="UP000591131">
    <property type="component" value="Unassembled WGS sequence"/>
</dbReference>
<sequence>RLSSLTPIGRTAVKGFMDDFGSYLDASNWRSFWGQYAADRSGPRTNNAVEKANRMIKEEVTDNRRRRTLIEFAAYLNNSAAWAKISQYGHTTNKGEIQKNHRRGGASFIATKRLCQIPRDWVTVPGMFADQRAGWIFLRGVKATRCSVPLSCHIEEPDEIGESAKRFWNDQSPEALEQWKYMLVYFRRAKQNRSRGRSTSSRRPRKRDRATAASPDCEASPAAKRPKIVIKGARS</sequence>
<evidence type="ECO:0000313" key="3">
    <source>
        <dbReference type="Proteomes" id="UP000591131"/>
    </source>
</evidence>
<comment type="caution">
    <text evidence="2">The sequence shown here is derived from an EMBL/GenBank/DDBJ whole genome shotgun (WGS) entry which is preliminary data.</text>
</comment>
<feature type="compositionally biased region" description="Basic residues" evidence="1">
    <location>
        <begin position="192"/>
        <end position="208"/>
    </location>
</feature>
<evidence type="ECO:0000256" key="1">
    <source>
        <dbReference type="SAM" id="MobiDB-lite"/>
    </source>
</evidence>
<evidence type="ECO:0000313" key="2">
    <source>
        <dbReference type="EMBL" id="KAF4650406.1"/>
    </source>
</evidence>
<keyword evidence="3" id="KW-1185">Reference proteome</keyword>
<gene>
    <name evidence="2" type="ORF">FOL47_001174</name>
</gene>
<dbReference type="AlphaFoldDB" id="A0A7J6KV89"/>